<feature type="region of interest" description="Disordered" evidence="1">
    <location>
        <begin position="667"/>
        <end position="696"/>
    </location>
</feature>
<feature type="region of interest" description="Disordered" evidence="1">
    <location>
        <begin position="157"/>
        <end position="197"/>
    </location>
</feature>
<comment type="caution">
    <text evidence="2">The sequence shown here is derived from an EMBL/GenBank/DDBJ whole genome shotgun (WGS) entry which is preliminary data.</text>
</comment>
<dbReference type="EMBL" id="LLXI01000362">
    <property type="protein sequence ID" value="PKY45053.1"/>
    <property type="molecule type" value="Genomic_DNA"/>
</dbReference>
<gene>
    <name evidence="2" type="ORF">RhiirA4_459540</name>
</gene>
<dbReference type="VEuPathDB" id="FungiDB:RhiirA1_476395"/>
<sequence>MGKNNKKSKTSVKKPSSYIPTQEFVDKFTAAFQDILRHMLTAVEYHSKEEYTAKVIKPLVSGGDLVKPVTLADTYNVGPLTSEVFYGIISGARLKARQQLDSLSSRYQNSLPSLAKKLHPQQGNKGKQKDQSNQHVLLETYANPVIDESMNIDETADPSVAASQPNQEGDSRSTQSTSSNPTPIGTSPPNVVTQSEDKIKKSKVTRLTVNNNVVHTTQQGQVRTIMIYDIPSAWSHDDILNKLSAWGKVLEISFKPQHRFQSVWVKIILRPLLDTEFIVTKTWCQSLGGFYVRWFPGHWKLKDRKERERFQAKIKIPGDATDQQLFGDYYKGRPFIQFLSTILKAKSYLTILDKEQKYVILYFESQKDLHAALEVEQTWSMTVSQTPFQKKSYQSGIDKKKNLKSLKGKKAEPKSSTSSNKSRDKSKKLNNMNDDTRSFTSSNPTPIGTSPPNVVTQSEDKIKKSKVTRLTVNNNVVHTTQQGQVRTIMIYDIPSAWSHDDILNKLSAWGKVLEISFKPQHRFQSVWVKIILRPLLDTEFIVTKTWCQSLGGFYVRWFPGHWKLKDRKERERFQAKIKIPGDATDQQLFGDYYKGRPFIQFLSTILKAKSYLTILDKEQKYVILYFESQKDLHAALEVEQTWSMTVSQTPFQKKSYQSGIDKKKNLKSLKGKKAEPKSSTSSNKSRDKSKKLNNMNDDTRSLLKLILNLLT</sequence>
<dbReference type="AlphaFoldDB" id="A0A2I1GEK4"/>
<dbReference type="VEuPathDB" id="FungiDB:FUN_009687"/>
<organism evidence="2 3">
    <name type="scientific">Rhizophagus irregularis</name>
    <dbReference type="NCBI Taxonomy" id="588596"/>
    <lineage>
        <taxon>Eukaryota</taxon>
        <taxon>Fungi</taxon>
        <taxon>Fungi incertae sedis</taxon>
        <taxon>Mucoromycota</taxon>
        <taxon>Glomeromycotina</taxon>
        <taxon>Glomeromycetes</taxon>
        <taxon>Glomerales</taxon>
        <taxon>Glomeraceae</taxon>
        <taxon>Rhizophagus</taxon>
    </lineage>
</organism>
<evidence type="ECO:0000256" key="1">
    <source>
        <dbReference type="SAM" id="MobiDB-lite"/>
    </source>
</evidence>
<dbReference type="VEuPathDB" id="FungiDB:RhiirFUN_026702"/>
<protein>
    <submittedName>
        <fullName evidence="2">Uncharacterized protein</fullName>
    </submittedName>
</protein>
<feature type="compositionally biased region" description="Polar residues" evidence="1">
    <location>
        <begin position="161"/>
        <end position="194"/>
    </location>
</feature>
<feature type="region of interest" description="Disordered" evidence="1">
    <location>
        <begin position="399"/>
        <end position="460"/>
    </location>
</feature>
<dbReference type="VEuPathDB" id="FungiDB:RhiirA1_402429"/>
<reference evidence="2 3" key="1">
    <citation type="submission" date="2015-10" db="EMBL/GenBank/DDBJ databases">
        <title>Genome analyses suggest a sexual origin of heterokaryosis in a supposedly ancient asexual fungus.</title>
        <authorList>
            <person name="Ropars J."/>
            <person name="Sedzielewska K."/>
            <person name="Noel J."/>
            <person name="Charron P."/>
            <person name="Farinelli L."/>
            <person name="Marton T."/>
            <person name="Kruger M."/>
            <person name="Pelin A."/>
            <person name="Brachmann A."/>
            <person name="Corradi N."/>
        </authorList>
    </citation>
    <scope>NUCLEOTIDE SEQUENCE [LARGE SCALE GENOMIC DNA]</scope>
    <source>
        <strain evidence="2 3">A4</strain>
    </source>
</reference>
<keyword evidence="3" id="KW-1185">Reference proteome</keyword>
<dbReference type="Proteomes" id="UP000234323">
    <property type="component" value="Unassembled WGS sequence"/>
</dbReference>
<name>A0A2I1GEK4_9GLOM</name>
<evidence type="ECO:0000313" key="3">
    <source>
        <dbReference type="Proteomes" id="UP000234323"/>
    </source>
</evidence>
<dbReference type="VEuPathDB" id="FungiDB:FUN_007740"/>
<evidence type="ECO:0000313" key="2">
    <source>
        <dbReference type="EMBL" id="PKY45053.1"/>
    </source>
</evidence>
<proteinExistence type="predicted"/>
<accession>A0A2I1GEK4</accession>
<feature type="compositionally biased region" description="Polar residues" evidence="1">
    <location>
        <begin position="429"/>
        <end position="457"/>
    </location>
</feature>